<evidence type="ECO:0000313" key="2">
    <source>
        <dbReference type="Proteomes" id="UP000277811"/>
    </source>
</evidence>
<organism evidence="1 2">
    <name type="scientific">Lucifera butyrica</name>
    <dbReference type="NCBI Taxonomy" id="1351585"/>
    <lineage>
        <taxon>Bacteria</taxon>
        <taxon>Bacillati</taxon>
        <taxon>Bacillota</taxon>
        <taxon>Negativicutes</taxon>
        <taxon>Veillonellales</taxon>
        <taxon>Veillonellaceae</taxon>
        <taxon>Lucifera</taxon>
    </lineage>
</organism>
<name>A0A498R3Y2_9FIRM</name>
<evidence type="ECO:0008006" key="3">
    <source>
        <dbReference type="Google" id="ProtNLM"/>
    </source>
</evidence>
<dbReference type="SUPFAM" id="SSF51161">
    <property type="entry name" value="Trimeric LpxA-like enzymes"/>
    <property type="match status" value="1"/>
</dbReference>
<dbReference type="RefSeq" id="WP_122626509.1">
    <property type="nucleotide sequence ID" value="NZ_UPPP01000056.1"/>
</dbReference>
<dbReference type="AlphaFoldDB" id="A0A498R3Y2"/>
<evidence type="ECO:0000313" key="1">
    <source>
        <dbReference type="EMBL" id="VBB05520.1"/>
    </source>
</evidence>
<sequence length="225" mass="25877">MNLSLSPSELEAYVLRQLKCFFPDNQKIDKVKFRRAFSFALERTEYCFKYIKLFSKEGQPFLNHLHTDQYAMFLLFLANSIWQKNADDHTASKVFALNKCLHSLNCMYDTRIPDIFLLFHVIGTVLGKAEYADFLIVTHGCTIGAQAGKYPRIGKGVSLLPHSSIIGDCNIGDRVSVGINTTIYQQDIDPDTVVFTQEGRTCKQFCQLPWGQQFFTLQFEEEFRE</sequence>
<accession>A0A498R3Y2</accession>
<protein>
    <recommendedName>
        <fullName evidence="3">Serine O-acetyltransferase</fullName>
    </recommendedName>
</protein>
<dbReference type="Gene3D" id="2.160.10.10">
    <property type="entry name" value="Hexapeptide repeat proteins"/>
    <property type="match status" value="1"/>
</dbReference>
<reference evidence="1 2" key="1">
    <citation type="submission" date="2018-06" db="EMBL/GenBank/DDBJ databases">
        <authorList>
            <person name="Strepis N."/>
        </authorList>
    </citation>
    <scope>NUCLEOTIDE SEQUENCE [LARGE SCALE GENOMIC DNA]</scope>
    <source>
        <strain evidence="1">LUCI</strain>
    </source>
</reference>
<keyword evidence="2" id="KW-1185">Reference proteome</keyword>
<proteinExistence type="predicted"/>
<dbReference type="EMBL" id="UPPP01000056">
    <property type="protein sequence ID" value="VBB05520.1"/>
    <property type="molecule type" value="Genomic_DNA"/>
</dbReference>
<gene>
    <name evidence="1" type="ORF">LUCI_0730</name>
</gene>
<dbReference type="OrthoDB" id="9801697at2"/>
<dbReference type="Proteomes" id="UP000277811">
    <property type="component" value="Unassembled WGS sequence"/>
</dbReference>
<dbReference type="InterPro" id="IPR011004">
    <property type="entry name" value="Trimer_LpxA-like_sf"/>
</dbReference>